<dbReference type="AlphaFoldDB" id="A0AAV6ICP2"/>
<proteinExistence type="predicted"/>
<accession>A0AAV6ICP2</accession>
<name>A0AAV6ICP2_9ERIC</name>
<evidence type="ECO:0000313" key="2">
    <source>
        <dbReference type="EMBL" id="KAG5525114.1"/>
    </source>
</evidence>
<evidence type="ECO:0000256" key="1">
    <source>
        <dbReference type="SAM" id="MobiDB-lite"/>
    </source>
</evidence>
<gene>
    <name evidence="2" type="ORF">RHGRI_031705</name>
</gene>
<protein>
    <submittedName>
        <fullName evidence="2">Uncharacterized protein</fullName>
    </submittedName>
</protein>
<organism evidence="2 3">
    <name type="scientific">Rhododendron griersonianum</name>
    <dbReference type="NCBI Taxonomy" id="479676"/>
    <lineage>
        <taxon>Eukaryota</taxon>
        <taxon>Viridiplantae</taxon>
        <taxon>Streptophyta</taxon>
        <taxon>Embryophyta</taxon>
        <taxon>Tracheophyta</taxon>
        <taxon>Spermatophyta</taxon>
        <taxon>Magnoliopsida</taxon>
        <taxon>eudicotyledons</taxon>
        <taxon>Gunneridae</taxon>
        <taxon>Pentapetalae</taxon>
        <taxon>asterids</taxon>
        <taxon>Ericales</taxon>
        <taxon>Ericaceae</taxon>
        <taxon>Ericoideae</taxon>
        <taxon>Rhodoreae</taxon>
        <taxon>Rhododendron</taxon>
    </lineage>
</organism>
<keyword evidence="3" id="KW-1185">Reference proteome</keyword>
<reference evidence="2" key="1">
    <citation type="submission" date="2020-08" db="EMBL/GenBank/DDBJ databases">
        <title>Plant Genome Project.</title>
        <authorList>
            <person name="Zhang R.-G."/>
        </authorList>
    </citation>
    <scope>NUCLEOTIDE SEQUENCE</scope>
    <source>
        <strain evidence="2">WSP0</strain>
        <tissue evidence="2">Leaf</tissue>
    </source>
</reference>
<evidence type="ECO:0000313" key="3">
    <source>
        <dbReference type="Proteomes" id="UP000823749"/>
    </source>
</evidence>
<feature type="region of interest" description="Disordered" evidence="1">
    <location>
        <begin position="66"/>
        <end position="88"/>
    </location>
</feature>
<dbReference type="Proteomes" id="UP000823749">
    <property type="component" value="Chromosome 11"/>
</dbReference>
<dbReference type="EMBL" id="JACTNZ010000011">
    <property type="protein sequence ID" value="KAG5525114.1"/>
    <property type="molecule type" value="Genomic_DNA"/>
</dbReference>
<sequence>MGGKVAGDAVSSSSLSPTHCNMKGGAPPVSEISMAAQDSYEFLPNDLGVGMTDPDAVMMALDSVGLSKPKGCSKAPGVGKGGKKPKKQ</sequence>
<comment type="caution">
    <text evidence="2">The sequence shown here is derived from an EMBL/GenBank/DDBJ whole genome shotgun (WGS) entry which is preliminary data.</text>
</comment>
<feature type="region of interest" description="Disordered" evidence="1">
    <location>
        <begin position="1"/>
        <end position="29"/>
    </location>
</feature>
<feature type="compositionally biased region" description="Polar residues" evidence="1">
    <location>
        <begin position="10"/>
        <end position="19"/>
    </location>
</feature>